<dbReference type="Pfam" id="PF13695">
    <property type="entry name" value="Zn_ribbon_3CxxC"/>
    <property type="match status" value="1"/>
</dbReference>
<feature type="domain" description="3CxxC-type" evidence="4">
    <location>
        <begin position="51"/>
        <end position="149"/>
    </location>
</feature>
<reference evidence="5" key="1">
    <citation type="submission" date="2021-12" db="EMBL/GenBank/DDBJ databases">
        <title>Convergent genome expansion in fungi linked to evolution of root-endophyte symbiosis.</title>
        <authorList>
            <consortium name="DOE Joint Genome Institute"/>
            <person name="Ke Y.-H."/>
            <person name="Bonito G."/>
            <person name="Liao H.-L."/>
            <person name="Looney B."/>
            <person name="Rojas-Flechas A."/>
            <person name="Nash J."/>
            <person name="Hameed K."/>
            <person name="Schadt C."/>
            <person name="Martin F."/>
            <person name="Crous P.W."/>
            <person name="Miettinen O."/>
            <person name="Magnuson J.K."/>
            <person name="Labbe J."/>
            <person name="Jacobson D."/>
            <person name="Doktycz M.J."/>
            <person name="Veneault-Fourrey C."/>
            <person name="Kuo A."/>
            <person name="Mondo S."/>
            <person name="Calhoun S."/>
            <person name="Riley R."/>
            <person name="Ohm R."/>
            <person name="LaButti K."/>
            <person name="Andreopoulos B."/>
            <person name="Pangilinan J."/>
            <person name="Nolan M."/>
            <person name="Tritt A."/>
            <person name="Clum A."/>
            <person name="Lipzen A."/>
            <person name="Daum C."/>
            <person name="Barry K."/>
            <person name="Grigoriev I.V."/>
            <person name="Vilgalys R."/>
        </authorList>
    </citation>
    <scope>NUCLEOTIDE SEQUENCE</scope>
    <source>
        <strain evidence="5">PMI_201</strain>
    </source>
</reference>
<keyword evidence="1" id="KW-0479">Metal-binding</keyword>
<evidence type="ECO:0000313" key="5">
    <source>
        <dbReference type="EMBL" id="KAH8693696.1"/>
    </source>
</evidence>
<dbReference type="EMBL" id="JAJTJA010000009">
    <property type="protein sequence ID" value="KAH8693696.1"/>
    <property type="molecule type" value="Genomic_DNA"/>
</dbReference>
<sequence>MPSRKARSGKRWSMYPSFHDAVSQLLKENDLYFGFYETDDPRGCIQEYDTNIMGRFVCRNSNCGQKGWSSKMIAITIRLYYEDRYNARVYHQRCMTCNNLSQPILNESYAERVSYRIKKWNGIQMERPYYSGTSKGPHNTNLCEGCKDGHCSALGSHRVKPTI</sequence>
<evidence type="ECO:0000256" key="2">
    <source>
        <dbReference type="ARBA" id="ARBA00022771"/>
    </source>
</evidence>
<dbReference type="Proteomes" id="UP001201262">
    <property type="component" value="Unassembled WGS sequence"/>
</dbReference>
<evidence type="ECO:0000256" key="1">
    <source>
        <dbReference type="ARBA" id="ARBA00022723"/>
    </source>
</evidence>
<name>A0AAD4KL70_9EURO</name>
<dbReference type="GO" id="GO:0008270">
    <property type="term" value="F:zinc ion binding"/>
    <property type="evidence" value="ECO:0007669"/>
    <property type="project" value="UniProtKB-KW"/>
</dbReference>
<dbReference type="SMART" id="SM01328">
    <property type="entry name" value="zf-3CxxC"/>
    <property type="match status" value="1"/>
</dbReference>
<organism evidence="5 6">
    <name type="scientific">Talaromyces proteolyticus</name>
    <dbReference type="NCBI Taxonomy" id="1131652"/>
    <lineage>
        <taxon>Eukaryota</taxon>
        <taxon>Fungi</taxon>
        <taxon>Dikarya</taxon>
        <taxon>Ascomycota</taxon>
        <taxon>Pezizomycotina</taxon>
        <taxon>Eurotiomycetes</taxon>
        <taxon>Eurotiomycetidae</taxon>
        <taxon>Eurotiales</taxon>
        <taxon>Trichocomaceae</taxon>
        <taxon>Talaromyces</taxon>
        <taxon>Talaromyces sect. Bacilispori</taxon>
    </lineage>
</organism>
<protein>
    <submittedName>
        <fullName evidence="5">Zinc-binding domain-containing protein</fullName>
    </submittedName>
</protein>
<dbReference type="InterPro" id="IPR027377">
    <property type="entry name" value="ZAR1/RTP1-5-like_Znf-3CxxC"/>
</dbReference>
<gene>
    <name evidence="5" type="ORF">BGW36DRAFT_361543</name>
</gene>
<dbReference type="GeneID" id="70244571"/>
<proteinExistence type="predicted"/>
<dbReference type="AlphaFoldDB" id="A0AAD4KL70"/>
<accession>A0AAD4KL70</accession>
<keyword evidence="2" id="KW-0863">Zinc-finger</keyword>
<dbReference type="RefSeq" id="XP_046069366.1">
    <property type="nucleotide sequence ID" value="XM_046214284.1"/>
</dbReference>
<evidence type="ECO:0000256" key="3">
    <source>
        <dbReference type="ARBA" id="ARBA00022833"/>
    </source>
</evidence>
<keyword evidence="3" id="KW-0862">Zinc</keyword>
<comment type="caution">
    <text evidence="5">The sequence shown here is derived from an EMBL/GenBank/DDBJ whole genome shotgun (WGS) entry which is preliminary data.</text>
</comment>
<evidence type="ECO:0000259" key="4">
    <source>
        <dbReference type="SMART" id="SM01328"/>
    </source>
</evidence>
<evidence type="ECO:0000313" key="6">
    <source>
        <dbReference type="Proteomes" id="UP001201262"/>
    </source>
</evidence>
<keyword evidence="6" id="KW-1185">Reference proteome</keyword>